<accession>A0ACB7IST3</accession>
<evidence type="ECO:0000313" key="2">
    <source>
        <dbReference type="Proteomes" id="UP000824881"/>
    </source>
</evidence>
<name>A0ACB7IST3_PLECO</name>
<reference evidence="1 2" key="1">
    <citation type="journal article" date="2021" name="Appl. Environ. Microbiol.">
        <title>Genetic linkage and physical mapping for an oyster mushroom Pleurotus cornucopiae and QTL analysis for the trait cap color.</title>
        <authorList>
            <person name="Zhang Y."/>
            <person name="Gao W."/>
            <person name="Sonnenberg A."/>
            <person name="Chen Q."/>
            <person name="Zhang J."/>
            <person name="Huang C."/>
        </authorList>
    </citation>
    <scope>NUCLEOTIDE SEQUENCE [LARGE SCALE GENOMIC DNA]</scope>
    <source>
        <strain evidence="1">CCMSSC00406</strain>
    </source>
</reference>
<keyword evidence="2" id="KW-1185">Reference proteome</keyword>
<evidence type="ECO:0000313" key="1">
    <source>
        <dbReference type="EMBL" id="KAG9221020.1"/>
    </source>
</evidence>
<gene>
    <name evidence="1" type="ORF">CCMSSC00406_0002380</name>
</gene>
<dbReference type="EMBL" id="WQMT02000007">
    <property type="protein sequence ID" value="KAG9221020.1"/>
    <property type="molecule type" value="Genomic_DNA"/>
</dbReference>
<dbReference type="Proteomes" id="UP000824881">
    <property type="component" value="Unassembled WGS sequence"/>
</dbReference>
<protein>
    <submittedName>
        <fullName evidence="1">Uncharacterized protein</fullName>
    </submittedName>
</protein>
<sequence>MNALYNGPQPTVHSFSPPPSTMFPPHHHHVPHQMHLFPHNPYSPSPPPPPIAHKRDEGGTSAEAECVPVLVGCLAGELFGVHLQPRRLAPGIPLPALHILAAIAVGYMIVIPCTRCTSSITATNRATNGHRFVFHSSEIVGTERHYIEDEPGVIPYDPYIPFVTSQPPSTSTPIRPGHLPPVSPERSEPSIAYPSPPPSAHESSPSPFRFHSPHASATLENPHASVPSQFAYAVPPPPFVMPYNHPGHVSTESKDTPMPSRKLYAGDVLFWHHLARHGEIPGVMEDKRARRASSACDDHREDGARVSELGVKLSSRGKKMIFFDR</sequence>
<organism evidence="1 2">
    <name type="scientific">Pleurotus cornucopiae</name>
    <name type="common">Cornucopia mushroom</name>
    <dbReference type="NCBI Taxonomy" id="5321"/>
    <lineage>
        <taxon>Eukaryota</taxon>
        <taxon>Fungi</taxon>
        <taxon>Dikarya</taxon>
        <taxon>Basidiomycota</taxon>
        <taxon>Agaricomycotina</taxon>
        <taxon>Agaricomycetes</taxon>
        <taxon>Agaricomycetidae</taxon>
        <taxon>Agaricales</taxon>
        <taxon>Pleurotineae</taxon>
        <taxon>Pleurotaceae</taxon>
        <taxon>Pleurotus</taxon>
    </lineage>
</organism>
<proteinExistence type="predicted"/>
<comment type="caution">
    <text evidence="1">The sequence shown here is derived from an EMBL/GenBank/DDBJ whole genome shotgun (WGS) entry which is preliminary data.</text>
</comment>